<evidence type="ECO:0000313" key="2">
    <source>
        <dbReference type="Proteomes" id="UP000502377"/>
    </source>
</evidence>
<dbReference type="EMBL" id="CP012543">
    <property type="protein sequence ID" value="QCD46319.1"/>
    <property type="molecule type" value="Genomic_DNA"/>
</dbReference>
<dbReference type="KEGG" id="crx:CRECT_0631"/>
<gene>
    <name evidence="1" type="ORF">CRECT_0631</name>
</gene>
<protein>
    <submittedName>
        <fullName evidence="1">Uncharacterized protein</fullName>
    </submittedName>
</protein>
<accession>A0A6G5QL16</accession>
<sequence length="51" mass="6027">MKFGLRKFDRDGDAFFCRFAFCLNLTDKEYLSLKRRKFGARVAFKQNLAGE</sequence>
<dbReference type="RefSeq" id="WP_002944487.1">
    <property type="nucleotide sequence ID" value="NZ_CP012543.1"/>
</dbReference>
<organism evidence="1 2">
    <name type="scientific">Campylobacter rectus</name>
    <name type="common">Wolinella recta</name>
    <dbReference type="NCBI Taxonomy" id="203"/>
    <lineage>
        <taxon>Bacteria</taxon>
        <taxon>Pseudomonadati</taxon>
        <taxon>Campylobacterota</taxon>
        <taxon>Epsilonproteobacteria</taxon>
        <taxon>Campylobacterales</taxon>
        <taxon>Campylobacteraceae</taxon>
        <taxon>Campylobacter</taxon>
    </lineage>
</organism>
<evidence type="ECO:0000313" key="1">
    <source>
        <dbReference type="EMBL" id="QCD46319.1"/>
    </source>
</evidence>
<proteinExistence type="predicted"/>
<name>A0A6G5QL16_CAMRE</name>
<dbReference type="AlphaFoldDB" id="A0A6G5QL16"/>
<dbReference type="Proteomes" id="UP000502377">
    <property type="component" value="Chromosome"/>
</dbReference>
<reference evidence="1 2" key="1">
    <citation type="submission" date="2016-07" db="EMBL/GenBank/DDBJ databases">
        <title>Comparative genomics of the Campylobacter concisus group.</title>
        <authorList>
            <person name="Miller W.G."/>
            <person name="Yee E."/>
            <person name="Chapman M.H."/>
            <person name="Huynh S."/>
            <person name="Bono J.L."/>
            <person name="On S.L.W."/>
            <person name="StLeger J."/>
            <person name="Foster G."/>
            <person name="Parker C.T."/>
        </authorList>
    </citation>
    <scope>NUCLEOTIDE SEQUENCE [LARGE SCALE GENOMIC DNA]</scope>
    <source>
        <strain evidence="1 2">ATCC 33238</strain>
    </source>
</reference>